<dbReference type="GeneID" id="8294998"/>
<name>C5DFZ8_LACTC</name>
<dbReference type="PANTHER" id="PTHR12461">
    <property type="entry name" value="HYPOXIA-INDUCIBLE FACTOR 1 ALPHA INHIBITOR-RELATED"/>
    <property type="match status" value="1"/>
</dbReference>
<dbReference type="InterPro" id="IPR003347">
    <property type="entry name" value="JmjC_dom"/>
</dbReference>
<reference evidence="3 4" key="1">
    <citation type="journal article" date="2009" name="Genome Res.">
        <title>Comparative genomics of protoploid Saccharomycetaceae.</title>
        <authorList>
            <consortium name="The Genolevures Consortium"/>
            <person name="Souciet J.-L."/>
            <person name="Dujon B."/>
            <person name="Gaillardin C."/>
            <person name="Johnston M."/>
            <person name="Baret P.V."/>
            <person name="Cliften P."/>
            <person name="Sherman D.J."/>
            <person name="Weissenbach J."/>
            <person name="Westhof E."/>
            <person name="Wincker P."/>
            <person name="Jubin C."/>
            <person name="Poulain J."/>
            <person name="Barbe V."/>
            <person name="Segurens B."/>
            <person name="Artiguenave F."/>
            <person name="Anthouard V."/>
            <person name="Vacherie B."/>
            <person name="Val M.-E."/>
            <person name="Fulton R.S."/>
            <person name="Minx P."/>
            <person name="Wilson R."/>
            <person name="Durrens P."/>
            <person name="Jean G."/>
            <person name="Marck C."/>
            <person name="Martin T."/>
            <person name="Nikolski M."/>
            <person name="Rolland T."/>
            <person name="Seret M.-L."/>
            <person name="Casaregola S."/>
            <person name="Despons L."/>
            <person name="Fairhead C."/>
            <person name="Fischer G."/>
            <person name="Lafontaine I."/>
            <person name="Leh V."/>
            <person name="Lemaire M."/>
            <person name="de Montigny J."/>
            <person name="Neuveglise C."/>
            <person name="Thierry A."/>
            <person name="Blanc-Lenfle I."/>
            <person name="Bleykasten C."/>
            <person name="Diffels J."/>
            <person name="Fritsch E."/>
            <person name="Frangeul L."/>
            <person name="Goeffon A."/>
            <person name="Jauniaux N."/>
            <person name="Kachouri-Lafond R."/>
            <person name="Payen C."/>
            <person name="Potier S."/>
            <person name="Pribylova L."/>
            <person name="Ozanne C."/>
            <person name="Richard G.-F."/>
            <person name="Sacerdot C."/>
            <person name="Straub M.-L."/>
            <person name="Talla E."/>
        </authorList>
    </citation>
    <scope>NUCLEOTIDE SEQUENCE [LARGE SCALE GENOMIC DNA]</scope>
    <source>
        <strain evidence="4">ATCC 56472 / CBS 6340 / NRRL Y-8284</strain>
    </source>
</reference>
<dbReference type="PROSITE" id="PS51184">
    <property type="entry name" value="JMJC"/>
    <property type="match status" value="1"/>
</dbReference>
<dbReference type="Gene3D" id="2.60.120.650">
    <property type="entry name" value="Cupin"/>
    <property type="match status" value="1"/>
</dbReference>
<keyword evidence="4" id="KW-1185">Reference proteome</keyword>
<evidence type="ECO:0000313" key="4">
    <source>
        <dbReference type="Proteomes" id="UP000002036"/>
    </source>
</evidence>
<dbReference type="Proteomes" id="UP000002036">
    <property type="component" value="Chromosome D"/>
</dbReference>
<feature type="domain" description="JmjC" evidence="2">
    <location>
        <begin position="237"/>
        <end position="514"/>
    </location>
</feature>
<dbReference type="OMA" id="PASWWHE"/>
<protein>
    <submittedName>
        <fullName evidence="3">KLTH0D01232p</fullName>
    </submittedName>
</protein>
<dbReference type="InterPro" id="IPR041667">
    <property type="entry name" value="Cupin_8"/>
</dbReference>
<evidence type="ECO:0000259" key="2">
    <source>
        <dbReference type="PROSITE" id="PS51184"/>
    </source>
</evidence>
<dbReference type="STRING" id="559295.C5DFZ8"/>
<dbReference type="InParanoid" id="C5DFZ8"/>
<dbReference type="KEGG" id="lth:KLTH0D01232g"/>
<dbReference type="RefSeq" id="XP_002552778.1">
    <property type="nucleotide sequence ID" value="XM_002552732.1"/>
</dbReference>
<dbReference type="AlphaFoldDB" id="C5DFZ8"/>
<feature type="region of interest" description="Disordered" evidence="1">
    <location>
        <begin position="134"/>
        <end position="211"/>
    </location>
</feature>
<gene>
    <name evidence="3" type="ordered locus">KLTH0D01232g</name>
</gene>
<organism evidence="3 4">
    <name type="scientific">Lachancea thermotolerans (strain ATCC 56472 / CBS 6340 / NRRL Y-8284)</name>
    <name type="common">Yeast</name>
    <name type="synonym">Kluyveromyces thermotolerans</name>
    <dbReference type="NCBI Taxonomy" id="559295"/>
    <lineage>
        <taxon>Eukaryota</taxon>
        <taxon>Fungi</taxon>
        <taxon>Dikarya</taxon>
        <taxon>Ascomycota</taxon>
        <taxon>Saccharomycotina</taxon>
        <taxon>Saccharomycetes</taxon>
        <taxon>Saccharomycetales</taxon>
        <taxon>Saccharomycetaceae</taxon>
        <taxon>Lachancea</taxon>
    </lineage>
</organism>
<dbReference type="PANTHER" id="PTHR12461:SF100">
    <property type="entry name" value="JMJC DOMAIN-CONTAINING PROTEIN 4"/>
    <property type="match status" value="1"/>
</dbReference>
<dbReference type="EMBL" id="CU928168">
    <property type="protein sequence ID" value="CAR22340.1"/>
    <property type="molecule type" value="Genomic_DNA"/>
</dbReference>
<sequence>MSKRPLNTNVIDGSKRPSSLNSEICNSYPGYCPGFGSVTVDEINVPSSKEEIDLFYQNYVLRRRPCKFKGVSSKEVLSEPLSPLNLVKTLPEQTILQVERKVQGGFGSGEKRLKMTLGELVERLRSGDEQLYLTTQYAEDDPDRDDASDVGENTEEYAEDDDDNEDDTKETDGGFGSAGDISDAGSFDFSNAHDDFEDLNGAESMDGESHDSKDVIAQLSTGPLTQFEADARVKELYQPPMDNLIEQLPETPSFLNSLIPQQINLWVGSSGNIGSSDKFLEGFDPSAPKLGLGRAIPGGGSSSGLHHDHADNIYVPISGRKRFTLFSPRDAAKMYTVGTIRKVYDSGVIDYARCETAPFWRTLRDDGAIEAEVAKNELEFNSSLTADQRQNLERVIEADSVCSSSIDSKLDPPSFSSIIPTVVHLDKVKDEGLRAEIKKVALEKWPMFFEANRLTVDLRPGEMLYLPTGWFHEVTSFGNEQTASADDRIHVAVNYWFIPPNGSSQDQLYAHEDQYWQKDYERTKAALEHARFCSKD</sequence>
<evidence type="ECO:0000256" key="1">
    <source>
        <dbReference type="SAM" id="MobiDB-lite"/>
    </source>
</evidence>
<dbReference type="OrthoDB" id="415358at2759"/>
<dbReference type="Pfam" id="PF13621">
    <property type="entry name" value="Cupin_8"/>
    <property type="match status" value="1"/>
</dbReference>
<accession>C5DFZ8</accession>
<evidence type="ECO:0000313" key="3">
    <source>
        <dbReference type="EMBL" id="CAR22340.1"/>
    </source>
</evidence>
<feature type="compositionally biased region" description="Acidic residues" evidence="1">
    <location>
        <begin position="138"/>
        <end position="169"/>
    </location>
</feature>
<proteinExistence type="predicted"/>
<dbReference type="HOGENOM" id="CLU_017405_0_0_1"/>
<dbReference type="SUPFAM" id="SSF51197">
    <property type="entry name" value="Clavaminate synthase-like"/>
    <property type="match status" value="1"/>
</dbReference>
<dbReference type="eggNOG" id="KOG2508">
    <property type="taxonomic scope" value="Eukaryota"/>
</dbReference>